<dbReference type="PANTHER" id="PTHR47926:SF448">
    <property type="entry name" value="PENTACOTRIPEPTIDE-REPEAT REGION OF PRORP DOMAIN-CONTAINING PROTEIN"/>
    <property type="match status" value="1"/>
</dbReference>
<feature type="repeat" description="PPR" evidence="2">
    <location>
        <begin position="374"/>
        <end position="408"/>
    </location>
</feature>
<dbReference type="FunFam" id="1.25.40.10:FF:000353">
    <property type="entry name" value="Pentatricopeptide repeat-containing protein At4g39530"/>
    <property type="match status" value="1"/>
</dbReference>
<proteinExistence type="predicted"/>
<dbReference type="PROSITE" id="PS51375">
    <property type="entry name" value="PPR"/>
    <property type="match status" value="3"/>
</dbReference>
<dbReference type="PANTHER" id="PTHR47926">
    <property type="entry name" value="PENTATRICOPEPTIDE REPEAT-CONTAINING PROTEIN"/>
    <property type="match status" value="1"/>
</dbReference>
<protein>
    <submittedName>
        <fullName evidence="4">Pentatricopeptide repeat-containing protein At1g56570</fullName>
    </submittedName>
</protein>
<feature type="repeat" description="PPR" evidence="2">
    <location>
        <begin position="70"/>
        <end position="104"/>
    </location>
</feature>
<dbReference type="eggNOG" id="KOG4197">
    <property type="taxonomic scope" value="Eukaryota"/>
</dbReference>
<dbReference type="PaxDb" id="3827-XP_004495637.1"/>
<dbReference type="FunFam" id="1.25.40.10:FF:000090">
    <property type="entry name" value="Pentatricopeptide repeat-containing protein, chloroplastic"/>
    <property type="match status" value="1"/>
</dbReference>
<dbReference type="NCBIfam" id="TIGR00756">
    <property type="entry name" value="PPR"/>
    <property type="match status" value="3"/>
</dbReference>
<dbReference type="RefSeq" id="XP_004495637.1">
    <property type="nucleotide sequence ID" value="XM_004495580.3"/>
</dbReference>
<dbReference type="InterPro" id="IPR002885">
    <property type="entry name" value="PPR_rpt"/>
</dbReference>
<dbReference type="OrthoDB" id="609013at2759"/>
<evidence type="ECO:0000256" key="2">
    <source>
        <dbReference type="PROSITE-ProRule" id="PRU00708"/>
    </source>
</evidence>
<dbReference type="GeneID" id="101503834"/>
<dbReference type="Pfam" id="PF20431">
    <property type="entry name" value="E_motif"/>
    <property type="match status" value="1"/>
</dbReference>
<feature type="repeat" description="PPR" evidence="2">
    <location>
        <begin position="243"/>
        <end position="277"/>
    </location>
</feature>
<dbReference type="Gene3D" id="1.25.40.10">
    <property type="entry name" value="Tetratricopeptide repeat domain"/>
    <property type="match status" value="4"/>
</dbReference>
<dbReference type="InterPro" id="IPR046960">
    <property type="entry name" value="PPR_At4g14850-like_plant"/>
</dbReference>
<sequence>MMAFCRKLLSPTDFLPLPLSVQNSLRCIELNSPFSPKGITGITTDLIKSYFDEGSIEEAHSLFDEMPHRDVIAWTAMITGYTSCDHHNRAWNMFSYMLRDGVKPNAFTVSSVLKGCKELKALSRGKLVHGLAIKIGTQGSSIYVDNALVNMYATCCDSMDNARLVFEDIVTKNAVSWTTLITGYTHRRDAYGGLQVFRQMFMEEGELSPFSFSIAISACASIGSSNLGKQVHAAVINHGFESNLPVMNSILDMYCRCRCASEAKQLFGEMTQKDTITWNTLIAGFETLDSKESLCIFLQMVAEGFSPNGFTFTSVIAACANLAVLYCGQQLHGEIIRRGFDNSLELSNALIDMYAKCGNVADSHKIFSQMSLTNLVSWTSMMIGYGAHGHGKEAVELFNEMVRSGIKPDKIVFMAVLSACSHAGLVDEGLRYFRLMTSYYNVAPDREIYGCVVDLLGRAGRVNEAYELIENMPFKPDESIWVALLGACRKHKQPTMGKLAALKVLDMKSNKAGTYVLLSNIYAAEGNWADFASLRKLMKSSKNKKEVGRSWIELKNQVYSFVVGDRYVSSNEEIYEVLKLLIRHMKDVGYVLDLDLDCFVHDLEDET</sequence>
<evidence type="ECO:0000313" key="4">
    <source>
        <dbReference type="RefSeq" id="XP_004495637.1"/>
    </source>
</evidence>
<accession>A0A1S2XXV1</accession>
<dbReference type="Proteomes" id="UP000087171">
    <property type="component" value="Chromosome Ca4"/>
</dbReference>
<gene>
    <name evidence="4" type="primary">LOC101503834</name>
</gene>
<dbReference type="GO" id="GO:0009451">
    <property type="term" value="P:RNA modification"/>
    <property type="evidence" value="ECO:0007669"/>
    <property type="project" value="InterPro"/>
</dbReference>
<dbReference type="KEGG" id="cam:101503834"/>
<evidence type="ECO:0000313" key="3">
    <source>
        <dbReference type="Proteomes" id="UP000087171"/>
    </source>
</evidence>
<keyword evidence="1" id="KW-0677">Repeat</keyword>
<dbReference type="InterPro" id="IPR046848">
    <property type="entry name" value="E_motif"/>
</dbReference>
<evidence type="ECO:0000256" key="1">
    <source>
        <dbReference type="ARBA" id="ARBA00022737"/>
    </source>
</evidence>
<reference evidence="3" key="1">
    <citation type="journal article" date="2013" name="Nat. Biotechnol.">
        <title>Draft genome sequence of chickpea (Cicer arietinum) provides a resource for trait improvement.</title>
        <authorList>
            <person name="Varshney R.K."/>
            <person name="Song C."/>
            <person name="Saxena R.K."/>
            <person name="Azam S."/>
            <person name="Yu S."/>
            <person name="Sharpe A.G."/>
            <person name="Cannon S."/>
            <person name="Baek J."/>
            <person name="Rosen B.D."/>
            <person name="Tar'an B."/>
            <person name="Millan T."/>
            <person name="Zhang X."/>
            <person name="Ramsay L.D."/>
            <person name="Iwata A."/>
            <person name="Wang Y."/>
            <person name="Nelson W."/>
            <person name="Farmer A.D."/>
            <person name="Gaur P.M."/>
            <person name="Soderlund C."/>
            <person name="Penmetsa R.V."/>
            <person name="Xu C."/>
            <person name="Bharti A.K."/>
            <person name="He W."/>
            <person name="Winter P."/>
            <person name="Zhao S."/>
            <person name="Hane J.K."/>
            <person name="Carrasquilla-Garcia N."/>
            <person name="Condie J.A."/>
            <person name="Upadhyaya H.D."/>
            <person name="Luo M.C."/>
            <person name="Thudi M."/>
            <person name="Gowda C.L."/>
            <person name="Singh N.P."/>
            <person name="Lichtenzveig J."/>
            <person name="Gali K.K."/>
            <person name="Rubio J."/>
            <person name="Nadarajan N."/>
            <person name="Dolezel J."/>
            <person name="Bansal K.C."/>
            <person name="Xu X."/>
            <person name="Edwards D."/>
            <person name="Zhang G."/>
            <person name="Kahl G."/>
            <person name="Gil J."/>
            <person name="Singh K.B."/>
            <person name="Datta S.K."/>
            <person name="Jackson S.A."/>
            <person name="Wang J."/>
            <person name="Cook D.R."/>
        </authorList>
    </citation>
    <scope>NUCLEOTIDE SEQUENCE [LARGE SCALE GENOMIC DNA]</scope>
    <source>
        <strain evidence="3">cv. CDC Frontier</strain>
    </source>
</reference>
<name>A0A1S2XXV1_CICAR</name>
<dbReference type="Pfam" id="PF13041">
    <property type="entry name" value="PPR_2"/>
    <property type="match status" value="2"/>
</dbReference>
<dbReference type="GO" id="GO:0003723">
    <property type="term" value="F:RNA binding"/>
    <property type="evidence" value="ECO:0007669"/>
    <property type="project" value="InterPro"/>
</dbReference>
<dbReference type="Pfam" id="PF01535">
    <property type="entry name" value="PPR"/>
    <property type="match status" value="4"/>
</dbReference>
<dbReference type="FunFam" id="1.25.40.10:FF:001815">
    <property type="entry name" value="Putative pentatricopeptide repeat-containing protein At1g56570"/>
    <property type="match status" value="1"/>
</dbReference>
<dbReference type="InterPro" id="IPR011990">
    <property type="entry name" value="TPR-like_helical_dom_sf"/>
</dbReference>
<keyword evidence="3" id="KW-1185">Reference proteome</keyword>
<dbReference type="AlphaFoldDB" id="A0A1S2XXV1"/>
<reference evidence="4" key="2">
    <citation type="submission" date="2025-08" db="UniProtKB">
        <authorList>
            <consortium name="RefSeq"/>
        </authorList>
    </citation>
    <scope>IDENTIFICATION</scope>
    <source>
        <tissue evidence="4">Etiolated seedlings</tissue>
    </source>
</reference>
<organism evidence="3 4">
    <name type="scientific">Cicer arietinum</name>
    <name type="common">Chickpea</name>
    <name type="synonym">Garbanzo</name>
    <dbReference type="NCBI Taxonomy" id="3827"/>
    <lineage>
        <taxon>Eukaryota</taxon>
        <taxon>Viridiplantae</taxon>
        <taxon>Streptophyta</taxon>
        <taxon>Embryophyta</taxon>
        <taxon>Tracheophyta</taxon>
        <taxon>Spermatophyta</taxon>
        <taxon>Magnoliopsida</taxon>
        <taxon>eudicotyledons</taxon>
        <taxon>Gunneridae</taxon>
        <taxon>Pentapetalae</taxon>
        <taxon>rosids</taxon>
        <taxon>fabids</taxon>
        <taxon>Fabales</taxon>
        <taxon>Fabaceae</taxon>
        <taxon>Papilionoideae</taxon>
        <taxon>50 kb inversion clade</taxon>
        <taxon>NPAAA clade</taxon>
        <taxon>Hologalegina</taxon>
        <taxon>IRL clade</taxon>
        <taxon>Cicereae</taxon>
        <taxon>Cicer</taxon>
    </lineage>
</organism>